<dbReference type="EMBL" id="BNCD01000002">
    <property type="protein sequence ID" value="GHH71782.1"/>
    <property type="molecule type" value="Genomic_DNA"/>
</dbReference>
<reference evidence="1" key="1">
    <citation type="journal article" date="2014" name="Int. J. Syst. Evol. Microbiol.">
        <title>Complete genome sequence of Corynebacterium casei LMG S-19264T (=DSM 44701T), isolated from a smear-ripened cheese.</title>
        <authorList>
            <consortium name="US DOE Joint Genome Institute (JGI-PGF)"/>
            <person name="Walter F."/>
            <person name="Albersmeier A."/>
            <person name="Kalinowski J."/>
            <person name="Ruckert C."/>
        </authorList>
    </citation>
    <scope>NUCLEOTIDE SEQUENCE</scope>
    <source>
        <strain evidence="1">JCM 5069</strain>
    </source>
</reference>
<protein>
    <submittedName>
        <fullName evidence="1">Uncharacterized protein</fullName>
    </submittedName>
</protein>
<gene>
    <name evidence="1" type="ORF">GCM10018793_07760</name>
</gene>
<dbReference type="Proteomes" id="UP000603708">
    <property type="component" value="Unassembled WGS sequence"/>
</dbReference>
<sequence length="127" mass="14557">MYAAARAEWRLRRNRRTMAAGEGEHPTLGRVAMDAKPACGPERDPEFFAAINEVFAEYPEAADRYSVRCVRRERDVLKIDFTEQVGVSRIEDGRIITEFHDRNDDTAGSFRHCCEWMLGACVAECRE</sequence>
<proteinExistence type="predicted"/>
<comment type="caution">
    <text evidence="1">The sequence shown here is derived from an EMBL/GenBank/DDBJ whole genome shotgun (WGS) entry which is preliminary data.</text>
</comment>
<reference evidence="1" key="2">
    <citation type="submission" date="2020-09" db="EMBL/GenBank/DDBJ databases">
        <authorList>
            <person name="Sun Q."/>
            <person name="Ohkuma M."/>
        </authorList>
    </citation>
    <scope>NUCLEOTIDE SEQUENCE</scope>
    <source>
        <strain evidence="1">JCM 5069</strain>
    </source>
</reference>
<evidence type="ECO:0000313" key="2">
    <source>
        <dbReference type="Proteomes" id="UP000603708"/>
    </source>
</evidence>
<keyword evidence="2" id="KW-1185">Reference proteome</keyword>
<evidence type="ECO:0000313" key="1">
    <source>
        <dbReference type="EMBL" id="GHH71782.1"/>
    </source>
</evidence>
<organism evidence="1 2">
    <name type="scientific">Streptomyces sulfonofaciens</name>
    <dbReference type="NCBI Taxonomy" id="68272"/>
    <lineage>
        <taxon>Bacteria</taxon>
        <taxon>Bacillati</taxon>
        <taxon>Actinomycetota</taxon>
        <taxon>Actinomycetes</taxon>
        <taxon>Kitasatosporales</taxon>
        <taxon>Streptomycetaceae</taxon>
        <taxon>Streptomyces</taxon>
    </lineage>
</organism>
<dbReference type="AlphaFoldDB" id="A0A919FSH9"/>
<accession>A0A919FSH9</accession>
<name>A0A919FSH9_9ACTN</name>